<evidence type="ECO:0000313" key="2">
    <source>
        <dbReference type="Proteomes" id="UP000030014"/>
    </source>
</evidence>
<dbReference type="EMBL" id="JDRY01000170">
    <property type="protein sequence ID" value="KGM93391.1"/>
    <property type="molecule type" value="Genomic_DNA"/>
</dbReference>
<dbReference type="AlphaFoldDB" id="A0A0A0HZ78"/>
<proteinExistence type="predicted"/>
<name>A0A0A0HZ78_CLOBO</name>
<accession>A0A0A0HZ78</accession>
<organism evidence="1 2">
    <name type="scientific">Clostridium botulinum C/D str. DC5</name>
    <dbReference type="NCBI Taxonomy" id="1443128"/>
    <lineage>
        <taxon>Bacteria</taxon>
        <taxon>Bacillati</taxon>
        <taxon>Bacillota</taxon>
        <taxon>Clostridia</taxon>
        <taxon>Eubacteriales</taxon>
        <taxon>Clostridiaceae</taxon>
        <taxon>Clostridium</taxon>
    </lineage>
</organism>
<reference evidence="1 2" key="1">
    <citation type="submission" date="2014-01" db="EMBL/GenBank/DDBJ databases">
        <title>Plasmidome dynamics in the species complex Clostridium novyi sensu lato converts strains of independent lineages into distinctly different pathogens.</title>
        <authorList>
            <person name="Skarin H."/>
            <person name="Segerman B."/>
        </authorList>
    </citation>
    <scope>NUCLEOTIDE SEQUENCE [LARGE SCALE GENOMIC DNA]</scope>
    <source>
        <strain evidence="1 2">DC5</strain>
    </source>
</reference>
<protein>
    <submittedName>
        <fullName evidence="1">Uncharacterized protein</fullName>
    </submittedName>
</protein>
<comment type="caution">
    <text evidence="1">The sequence shown here is derived from an EMBL/GenBank/DDBJ whole genome shotgun (WGS) entry which is preliminary data.</text>
</comment>
<sequence length="103" mass="11306">MVGDIFSDIVKTATLTIVWNKGLQAFGKKDYGEIIKLSGISVCGIDVIKLVAYWRKNPPAIVKIVKGTANFFEKVDNGTGKIMDGIGKFNESIKFLIDRGIVK</sequence>
<evidence type="ECO:0000313" key="1">
    <source>
        <dbReference type="EMBL" id="KGM93391.1"/>
    </source>
</evidence>
<dbReference type="RefSeq" id="WP_039260194.1">
    <property type="nucleotide sequence ID" value="NZ_JDRY01000170.1"/>
</dbReference>
<dbReference type="Proteomes" id="UP000030014">
    <property type="component" value="Unassembled WGS sequence"/>
</dbReference>
<gene>
    <name evidence="1" type="ORF">Z955_15615</name>
</gene>